<dbReference type="PANTHER" id="PTHR35145:SF1">
    <property type="entry name" value="CYTOPLASMIC PROTEIN"/>
    <property type="match status" value="1"/>
</dbReference>
<accession>A0ABT8W626</accession>
<dbReference type="InterPro" id="IPR007351">
    <property type="entry name" value="YjbR"/>
</dbReference>
<dbReference type="Pfam" id="PF04237">
    <property type="entry name" value="YjbR"/>
    <property type="match status" value="1"/>
</dbReference>
<evidence type="ECO:0000313" key="1">
    <source>
        <dbReference type="EMBL" id="MDO5968569.1"/>
    </source>
</evidence>
<comment type="caution">
    <text evidence="1">The sequence shown here is derived from an EMBL/GenBank/DDBJ whole genome shotgun (WGS) entry which is preliminary data.</text>
</comment>
<dbReference type="Proteomes" id="UP001176883">
    <property type="component" value="Unassembled WGS sequence"/>
</dbReference>
<protein>
    <submittedName>
        <fullName evidence="1">MmcQ/YjbR family DNA-binding protein</fullName>
    </submittedName>
</protein>
<dbReference type="RefSeq" id="WP_303276247.1">
    <property type="nucleotide sequence ID" value="NZ_JAUOEK010000041.1"/>
</dbReference>
<dbReference type="SUPFAM" id="SSF142906">
    <property type="entry name" value="YjbR-like"/>
    <property type="match status" value="1"/>
</dbReference>
<evidence type="ECO:0000313" key="2">
    <source>
        <dbReference type="Proteomes" id="UP001176883"/>
    </source>
</evidence>
<sequence>MHIDQLREYCLNKKGATEDFPFDEETLVFKVLGKMFALVSLKRWESGEAAVNLKADSDYSEELRATYNSIRPGYHMSKKHWNTLYIHEGELQPKLVFHLIDHSYDMVVKGMTKKMRDSLLGKH</sequence>
<organism evidence="1 2">
    <name type="scientific">Flavivirga aquimarina</name>
    <dbReference type="NCBI Taxonomy" id="2027862"/>
    <lineage>
        <taxon>Bacteria</taxon>
        <taxon>Pseudomonadati</taxon>
        <taxon>Bacteroidota</taxon>
        <taxon>Flavobacteriia</taxon>
        <taxon>Flavobacteriales</taxon>
        <taxon>Flavobacteriaceae</taxon>
        <taxon>Flavivirga</taxon>
    </lineage>
</organism>
<dbReference type="EMBL" id="JAUOEK010000041">
    <property type="protein sequence ID" value="MDO5968569.1"/>
    <property type="molecule type" value="Genomic_DNA"/>
</dbReference>
<reference evidence="1" key="1">
    <citation type="submission" date="2023-07" db="EMBL/GenBank/DDBJ databases">
        <title>Two novel species in the genus Flavivirga.</title>
        <authorList>
            <person name="Kwon K."/>
        </authorList>
    </citation>
    <scope>NUCLEOTIDE SEQUENCE</scope>
    <source>
        <strain evidence="1">KCTC 52353</strain>
    </source>
</reference>
<gene>
    <name evidence="1" type="ORF">Q4Q35_02005</name>
</gene>
<keyword evidence="1" id="KW-0238">DNA-binding</keyword>
<dbReference type="GO" id="GO:0003677">
    <property type="term" value="F:DNA binding"/>
    <property type="evidence" value="ECO:0007669"/>
    <property type="project" value="UniProtKB-KW"/>
</dbReference>
<dbReference type="Gene3D" id="3.90.1150.30">
    <property type="match status" value="1"/>
</dbReference>
<dbReference type="InterPro" id="IPR038056">
    <property type="entry name" value="YjbR-like_sf"/>
</dbReference>
<proteinExistence type="predicted"/>
<dbReference type="InterPro" id="IPR058532">
    <property type="entry name" value="YjbR/MT2646/Rv2570-like"/>
</dbReference>
<keyword evidence="2" id="KW-1185">Reference proteome</keyword>
<dbReference type="PANTHER" id="PTHR35145">
    <property type="entry name" value="CYTOPLASMIC PROTEIN-RELATED"/>
    <property type="match status" value="1"/>
</dbReference>
<name>A0ABT8W626_9FLAO</name>